<keyword evidence="3" id="KW-1185">Reference proteome</keyword>
<dbReference type="Proteomes" id="UP000321424">
    <property type="component" value="Unassembled WGS sequence"/>
</dbReference>
<proteinExistence type="predicted"/>
<evidence type="ECO:0000313" key="3">
    <source>
        <dbReference type="Proteomes" id="UP000321424"/>
    </source>
</evidence>
<organism evidence="2 3">
    <name type="scientific">Nocardia ninae NBRC 108245</name>
    <dbReference type="NCBI Taxonomy" id="1210091"/>
    <lineage>
        <taxon>Bacteria</taxon>
        <taxon>Bacillati</taxon>
        <taxon>Actinomycetota</taxon>
        <taxon>Actinomycetes</taxon>
        <taxon>Mycobacteriales</taxon>
        <taxon>Nocardiaceae</taxon>
        <taxon>Nocardia</taxon>
    </lineage>
</organism>
<protein>
    <recommendedName>
        <fullName evidence="4">Peptidase M1 membrane alanine aminopeptidase domain-containing protein</fullName>
    </recommendedName>
</protein>
<dbReference type="AlphaFoldDB" id="A0A511MCM2"/>
<gene>
    <name evidence="2" type="ORF">NN4_29330</name>
</gene>
<evidence type="ECO:0000256" key="1">
    <source>
        <dbReference type="SAM" id="MobiDB-lite"/>
    </source>
</evidence>
<dbReference type="EMBL" id="BJXA01000015">
    <property type="protein sequence ID" value="GEM38414.1"/>
    <property type="molecule type" value="Genomic_DNA"/>
</dbReference>
<dbReference type="OrthoDB" id="4527203at2"/>
<dbReference type="SUPFAM" id="SSF55486">
    <property type="entry name" value="Metalloproteases ('zincins'), catalytic domain"/>
    <property type="match status" value="1"/>
</dbReference>
<reference evidence="2 3" key="1">
    <citation type="submission" date="2019-07" db="EMBL/GenBank/DDBJ databases">
        <title>Whole genome shotgun sequence of Nocardia ninae NBRC 108245.</title>
        <authorList>
            <person name="Hosoyama A."/>
            <person name="Uohara A."/>
            <person name="Ohji S."/>
            <person name="Ichikawa N."/>
        </authorList>
    </citation>
    <scope>NUCLEOTIDE SEQUENCE [LARGE SCALE GENOMIC DNA]</scope>
    <source>
        <strain evidence="2 3">NBRC 108245</strain>
    </source>
</reference>
<comment type="caution">
    <text evidence="2">The sequence shown here is derived from an EMBL/GenBank/DDBJ whole genome shotgun (WGS) entry which is preliminary data.</text>
</comment>
<name>A0A511MCM2_9NOCA</name>
<accession>A0A511MCM2</accession>
<sequence>MSADFTNAPPPTKVGGLRAVPMHIRDLRAVVTLDAATGTGTVEATLDYIVGPHTGSPIFDLRQAVQTCLLDAVKLDVAKIAPRDVGAGPHSSIRIIGVEQAAGSAHKLNLTYQLATPDADLGGAYPPVLHGSNGRIRWSFGMSDLFAGRYLEAWFPSNLPFDQFPWTLELRITGTTTAHSLVTNGSATVVGVHAWSVRFPDWFTTMSSLLELRPSDALLFRSSTVVLPVSRRSVVMETWKPVGGQENLPALNSRIGTLLAENETTYGPFLADRFVCFFHGAGGGMEYAGAATTSAGALGHEVFHSWFARGITPAAQSDGWWDEAYTSFRDDGDTLTEPFDFTLPPVELCSRKPFQRTTPASAYDEGSRFFRGVAQRLGADRLRTVLGELYRSQRGTPLSTGELEAHLIVRSGATDLVDAFHRFVYGFTEPTPDARIEFVTAPALWVRRAADGVTTHINPKAGQDSWIHARVRNGAKAGPCRHFVVTFTVRTTTTTPPTYPTDFFPAQTATVGFDLAPGRWRTVSARLPAALVPARGTRISILASVHARRSHPASGTRVREQASIAQRDMTVD</sequence>
<dbReference type="RefSeq" id="WP_147130645.1">
    <property type="nucleotide sequence ID" value="NZ_BJXA01000015.1"/>
</dbReference>
<evidence type="ECO:0008006" key="4">
    <source>
        <dbReference type="Google" id="ProtNLM"/>
    </source>
</evidence>
<evidence type="ECO:0000313" key="2">
    <source>
        <dbReference type="EMBL" id="GEM38414.1"/>
    </source>
</evidence>
<feature type="region of interest" description="Disordered" evidence="1">
    <location>
        <begin position="550"/>
        <end position="572"/>
    </location>
</feature>